<dbReference type="GO" id="GO:0004609">
    <property type="term" value="F:phosphatidylserine decarboxylase activity"/>
    <property type="evidence" value="ECO:0007669"/>
    <property type="project" value="InterPro"/>
</dbReference>
<dbReference type="Pfam" id="PF02666">
    <property type="entry name" value="PS_Dcarbxylase"/>
    <property type="match status" value="1"/>
</dbReference>
<organism evidence="3 4">
    <name type="scientific">Cerrena zonata</name>
    <dbReference type="NCBI Taxonomy" id="2478898"/>
    <lineage>
        <taxon>Eukaryota</taxon>
        <taxon>Fungi</taxon>
        <taxon>Dikarya</taxon>
        <taxon>Basidiomycota</taxon>
        <taxon>Agaricomycotina</taxon>
        <taxon>Agaricomycetes</taxon>
        <taxon>Polyporales</taxon>
        <taxon>Cerrenaceae</taxon>
        <taxon>Cerrena</taxon>
    </lineage>
</organism>
<evidence type="ECO:0008006" key="5">
    <source>
        <dbReference type="Google" id="ProtNLM"/>
    </source>
</evidence>
<sequence>MVLVAGDELLKMYNHYHAIYNPVRFHEPLEWYKTRGLEAFYKSSVSILIPTVLTENFVSSSYSLNMAFSSKIVDTLREFLARPDNEQFLADFKESFQTALTLDIPQFKKYGIRTFDDYINYYESYLTWIPTENNDGTCVYNHICMFYVVLDLNPVSTWQTPIVPSGPWMWLSQWIIDYAQEMGKWMDTPDSLTPASLQSFRESPPYCVENYIEPDGGWKTFNEFFAREIKPELRPIDSPKDDLVIVSPADSAFDGSWDVDDNSLTSLKGIPWSISQLLADTQYGERFTGGKFCHSFLGPTDYHRQHAPVRGTVIEAKIIPGLCYLEVGVEQDETGKAKLVMRRKLVAASQEDTILGGELVAPDSPGYQFLQARALILIDNPTIGLVAVMPIGMAQVSSVVLTVKEGDVIDKGQEISYFQLGGSDCVMVFQQKANVEFTADLNCPYKVGNQIAKATVN</sequence>
<keyword evidence="2" id="KW-0456">Lyase</keyword>
<protein>
    <recommendedName>
        <fullName evidence="5">Phosphatidylserine decarboxylase</fullName>
    </recommendedName>
</protein>
<dbReference type="PANTHER" id="PTHR10067">
    <property type="entry name" value="PHOSPHATIDYLSERINE DECARBOXYLASE"/>
    <property type="match status" value="1"/>
</dbReference>
<comment type="caution">
    <text evidence="3">The sequence shown here is derived from an EMBL/GenBank/DDBJ whole genome shotgun (WGS) entry which is preliminary data.</text>
</comment>
<gene>
    <name evidence="3" type="ORF">QCA50_013161</name>
</gene>
<evidence type="ECO:0000313" key="3">
    <source>
        <dbReference type="EMBL" id="KAK7683785.1"/>
    </source>
</evidence>
<dbReference type="Proteomes" id="UP001385951">
    <property type="component" value="Unassembled WGS sequence"/>
</dbReference>
<keyword evidence="1" id="KW-0210">Decarboxylase</keyword>
<reference evidence="3 4" key="1">
    <citation type="submission" date="2022-09" db="EMBL/GenBank/DDBJ databases">
        <authorList>
            <person name="Palmer J.M."/>
        </authorList>
    </citation>
    <scope>NUCLEOTIDE SEQUENCE [LARGE SCALE GENOMIC DNA]</scope>
    <source>
        <strain evidence="3 4">DSM 7382</strain>
    </source>
</reference>
<dbReference type="PANTHER" id="PTHR10067:SF13">
    <property type="entry name" value="PHOSPHATIDYLSERINE DECARBOXYLASE"/>
    <property type="match status" value="1"/>
</dbReference>
<dbReference type="InterPro" id="IPR003817">
    <property type="entry name" value="PS_Dcarbxylase"/>
</dbReference>
<proteinExistence type="predicted"/>
<accession>A0AAW0G3Z4</accession>
<evidence type="ECO:0000313" key="4">
    <source>
        <dbReference type="Proteomes" id="UP001385951"/>
    </source>
</evidence>
<dbReference type="EMBL" id="JASBNA010000029">
    <property type="protein sequence ID" value="KAK7683785.1"/>
    <property type="molecule type" value="Genomic_DNA"/>
</dbReference>
<dbReference type="AlphaFoldDB" id="A0AAW0G3Z4"/>
<name>A0AAW0G3Z4_9APHY</name>
<dbReference type="GO" id="GO:0008654">
    <property type="term" value="P:phospholipid biosynthetic process"/>
    <property type="evidence" value="ECO:0007669"/>
    <property type="project" value="InterPro"/>
</dbReference>
<evidence type="ECO:0000256" key="2">
    <source>
        <dbReference type="ARBA" id="ARBA00023239"/>
    </source>
</evidence>
<keyword evidence="4" id="KW-1185">Reference proteome</keyword>
<evidence type="ECO:0000256" key="1">
    <source>
        <dbReference type="ARBA" id="ARBA00022793"/>
    </source>
</evidence>